<proteinExistence type="predicted"/>
<reference evidence="3" key="1">
    <citation type="submission" date="2014-03" db="EMBL/GenBank/DDBJ databases">
        <authorList>
            <person name="Aksoy S."/>
            <person name="Warren W."/>
            <person name="Wilson R.K."/>
        </authorList>
    </citation>
    <scope>NUCLEOTIDE SEQUENCE [LARGE SCALE GENOMIC DNA]</scope>
    <source>
        <strain evidence="3">IAEA</strain>
    </source>
</reference>
<dbReference type="Proteomes" id="UP000091820">
    <property type="component" value="Unassembled WGS sequence"/>
</dbReference>
<dbReference type="EnsemblMetazoa" id="GBRI011793-RA">
    <property type="protein sequence ID" value="GBRI011793-PA"/>
    <property type="gene ID" value="GBRI011793"/>
</dbReference>
<dbReference type="STRING" id="37001.A0A1A9WA04"/>
<dbReference type="SMART" id="SM00587">
    <property type="entry name" value="CHK"/>
    <property type="match status" value="1"/>
</dbReference>
<accession>A0A1A9WA04</accession>
<protein>
    <submittedName>
        <fullName evidence="2">CHK domain-containing protein</fullName>
    </submittedName>
</protein>
<name>A0A1A9WA04_9MUSC</name>
<dbReference type="InterPro" id="IPR004119">
    <property type="entry name" value="EcKL"/>
</dbReference>
<dbReference type="AlphaFoldDB" id="A0A1A9WA04"/>
<dbReference type="PANTHER" id="PTHR11012">
    <property type="entry name" value="PROTEIN KINASE-LIKE DOMAIN-CONTAINING"/>
    <property type="match status" value="1"/>
</dbReference>
<dbReference type="Gene3D" id="3.90.1200.10">
    <property type="match status" value="1"/>
</dbReference>
<evidence type="ECO:0000313" key="3">
    <source>
        <dbReference type="Proteomes" id="UP000091820"/>
    </source>
</evidence>
<evidence type="ECO:0000313" key="2">
    <source>
        <dbReference type="EnsemblMetazoa" id="GBRI011793-PA"/>
    </source>
</evidence>
<feature type="domain" description="CHK kinase-like" evidence="1">
    <location>
        <begin position="138"/>
        <end position="364"/>
    </location>
</feature>
<dbReference type="InterPro" id="IPR011009">
    <property type="entry name" value="Kinase-like_dom_sf"/>
</dbReference>
<dbReference type="VEuPathDB" id="VectorBase:GBRI011793"/>
<dbReference type="InterPro" id="IPR015897">
    <property type="entry name" value="CHK_kinase-like"/>
</dbReference>
<keyword evidence="3" id="KW-1185">Reference proteome</keyword>
<organism evidence="2 3">
    <name type="scientific">Glossina brevipalpis</name>
    <dbReference type="NCBI Taxonomy" id="37001"/>
    <lineage>
        <taxon>Eukaryota</taxon>
        <taxon>Metazoa</taxon>
        <taxon>Ecdysozoa</taxon>
        <taxon>Arthropoda</taxon>
        <taxon>Hexapoda</taxon>
        <taxon>Insecta</taxon>
        <taxon>Pterygota</taxon>
        <taxon>Neoptera</taxon>
        <taxon>Endopterygota</taxon>
        <taxon>Diptera</taxon>
        <taxon>Brachycera</taxon>
        <taxon>Muscomorpha</taxon>
        <taxon>Hippoboscoidea</taxon>
        <taxon>Glossinidae</taxon>
        <taxon>Glossina</taxon>
    </lineage>
</organism>
<dbReference type="Pfam" id="PF02958">
    <property type="entry name" value="EcKL"/>
    <property type="match status" value="1"/>
</dbReference>
<reference evidence="2" key="2">
    <citation type="submission" date="2020-05" db="UniProtKB">
        <authorList>
            <consortium name="EnsemblMetazoa"/>
        </authorList>
    </citation>
    <scope>IDENTIFICATION</scope>
    <source>
        <strain evidence="2">IAEA</strain>
    </source>
</reference>
<dbReference type="PANTHER" id="PTHR11012:SF4">
    <property type="entry name" value="LD42035P"/>
    <property type="match status" value="1"/>
</dbReference>
<evidence type="ECO:0000259" key="1">
    <source>
        <dbReference type="SMART" id="SM00587"/>
    </source>
</evidence>
<sequence>MALKLPDKYVKNHLVPQIMEHLHNEEFISYEADHSPGLDGFMSTLYNMKLKTKTAECVKERWLLVKTMRGDRNFRESSKSYIQFANEIYVYNTVLAAFNESAGECAVKVNDLLPKCYVAMLGYIDGLSSSFNDLESILVLEHLKPLGYQMGPRLFLNSEHLLAMSCLLGQYHAFSYTVKSIDIVKWEQLIAGIKSLPFIDIKHPDKDKNNFYRVIYRVAFDRFFDYLERHKDDNIFDKSNEKDLKLIDNLKKLREKYFHEPCELLENLRTKVLISEEDNKFAVILHGDYNRNNVLFKYKNQGEENVPDDVEDIKMFDFQELRYGSPALDLSFFMYFNTPEDIRSEIWPKLLLSYHTNMISVLSSNLEAHHKSLEDTSKILSYYSFENFQKHFARFAFYGVMICLHFLPWMSCSEQECERLSELFAININSDEFYELSMKAGGDMVNDKLLAIVRHANDMGYMDHM</sequence>
<dbReference type="SUPFAM" id="SSF56112">
    <property type="entry name" value="Protein kinase-like (PK-like)"/>
    <property type="match status" value="1"/>
</dbReference>